<keyword evidence="8" id="KW-0472">Membrane</keyword>
<keyword evidence="11" id="KW-1185">Reference proteome</keyword>
<dbReference type="PANTHER" id="PTHR14647">
    <property type="entry name" value="GALACTOSE-3-O-SULFOTRANSFERASE"/>
    <property type="match status" value="1"/>
</dbReference>
<evidence type="ECO:0000256" key="4">
    <source>
        <dbReference type="ARBA" id="ARBA00022692"/>
    </source>
</evidence>
<evidence type="ECO:0000256" key="9">
    <source>
        <dbReference type="ARBA" id="ARBA00023180"/>
    </source>
</evidence>
<dbReference type="HOGENOM" id="CLU_1824635_0_0_1"/>
<dbReference type="Proteomes" id="UP000008144">
    <property type="component" value="Unassembled WGS sequence"/>
</dbReference>
<dbReference type="Ensembl" id="ENSCINT00000001523.3">
    <property type="protein sequence ID" value="ENSCINP00000001523.3"/>
    <property type="gene ID" value="ENSCING00000015253.2"/>
</dbReference>
<comment type="subcellular location">
    <subcellularLocation>
        <location evidence="1">Golgi apparatus membrane</location>
        <topology evidence="1">Single-pass type II membrane protein</topology>
    </subcellularLocation>
</comment>
<keyword evidence="7" id="KW-0333">Golgi apparatus</keyword>
<evidence type="ECO:0000256" key="7">
    <source>
        <dbReference type="ARBA" id="ARBA00023034"/>
    </source>
</evidence>
<dbReference type="GO" id="GO:0009247">
    <property type="term" value="P:glycolipid biosynthetic process"/>
    <property type="evidence" value="ECO:0007669"/>
    <property type="project" value="InterPro"/>
</dbReference>
<sequence length="141" mass="16584">MNIIERYAVKHNLTIALPNGVDWARFNYPNPFHERMVFPLLHGQDHYDVICHHMRFNSKQVNKILPRHVAKYVTILREPGKMFESIFDYFYDLVDFFHNVPSSSRENLEIWLDDAPSRINRGGKGGSKGFHCVPCHRTKVM</sequence>
<dbReference type="GO" id="GO:0001733">
    <property type="term" value="F:galactosylceramide sulfotransferase activity"/>
    <property type="evidence" value="ECO:0007669"/>
    <property type="project" value="InterPro"/>
</dbReference>
<protein>
    <submittedName>
        <fullName evidence="10">Uncharacterized protein</fullName>
    </submittedName>
</protein>
<evidence type="ECO:0000256" key="8">
    <source>
        <dbReference type="ARBA" id="ARBA00023136"/>
    </source>
</evidence>
<evidence type="ECO:0000313" key="11">
    <source>
        <dbReference type="Proteomes" id="UP000008144"/>
    </source>
</evidence>
<dbReference type="GO" id="GO:0000139">
    <property type="term" value="C:Golgi membrane"/>
    <property type="evidence" value="ECO:0007669"/>
    <property type="project" value="UniProtKB-SubCell"/>
</dbReference>
<dbReference type="InParanoid" id="F6R1J0"/>
<keyword evidence="5" id="KW-0735">Signal-anchor</keyword>
<dbReference type="InterPro" id="IPR027417">
    <property type="entry name" value="P-loop_NTPase"/>
</dbReference>
<dbReference type="Gene3D" id="3.40.50.300">
    <property type="entry name" value="P-loop containing nucleotide triphosphate hydrolases"/>
    <property type="match status" value="1"/>
</dbReference>
<evidence type="ECO:0000256" key="3">
    <source>
        <dbReference type="ARBA" id="ARBA00022679"/>
    </source>
</evidence>
<evidence type="ECO:0000256" key="6">
    <source>
        <dbReference type="ARBA" id="ARBA00022989"/>
    </source>
</evidence>
<keyword evidence="4" id="KW-0812">Transmembrane</keyword>
<keyword evidence="3" id="KW-0808">Transferase</keyword>
<dbReference type="Pfam" id="PF06990">
    <property type="entry name" value="Gal-3-0_sulfotr"/>
    <property type="match status" value="1"/>
</dbReference>
<accession>F6R1J0</accession>
<dbReference type="GeneTree" id="ENSGT00950000182923"/>
<evidence type="ECO:0000313" key="10">
    <source>
        <dbReference type="Ensembl" id="ENSCINP00000001523.3"/>
    </source>
</evidence>
<evidence type="ECO:0000256" key="2">
    <source>
        <dbReference type="ARBA" id="ARBA00008124"/>
    </source>
</evidence>
<dbReference type="InterPro" id="IPR009729">
    <property type="entry name" value="Gal-3-0_sulfotransfrase"/>
</dbReference>
<comment type="similarity">
    <text evidence="2">Belongs to the galactose-3-O-sulfotransferase family.</text>
</comment>
<proteinExistence type="inferred from homology"/>
<keyword evidence="6" id="KW-1133">Transmembrane helix</keyword>
<name>F6R1J0_CIOIN</name>
<evidence type="ECO:0000256" key="1">
    <source>
        <dbReference type="ARBA" id="ARBA00004323"/>
    </source>
</evidence>
<reference evidence="10" key="3">
    <citation type="submission" date="2025-09" db="UniProtKB">
        <authorList>
            <consortium name="Ensembl"/>
        </authorList>
    </citation>
    <scope>IDENTIFICATION</scope>
</reference>
<organism evidence="10 11">
    <name type="scientific">Ciona intestinalis</name>
    <name type="common">Transparent sea squirt</name>
    <name type="synonym">Ascidia intestinalis</name>
    <dbReference type="NCBI Taxonomy" id="7719"/>
    <lineage>
        <taxon>Eukaryota</taxon>
        <taxon>Metazoa</taxon>
        <taxon>Chordata</taxon>
        <taxon>Tunicata</taxon>
        <taxon>Ascidiacea</taxon>
        <taxon>Phlebobranchia</taxon>
        <taxon>Cionidae</taxon>
        <taxon>Ciona</taxon>
    </lineage>
</organism>
<dbReference type="AlphaFoldDB" id="F6R1J0"/>
<reference evidence="10" key="2">
    <citation type="submission" date="2025-08" db="UniProtKB">
        <authorList>
            <consortium name="Ensembl"/>
        </authorList>
    </citation>
    <scope>IDENTIFICATION</scope>
</reference>
<dbReference type="PANTHER" id="PTHR14647:SF87">
    <property type="entry name" value="PUTATIVE-RELATED"/>
    <property type="match status" value="1"/>
</dbReference>
<keyword evidence="9" id="KW-0325">Glycoprotein</keyword>
<dbReference type="OMA" id="HYDVICH"/>
<reference evidence="11" key="1">
    <citation type="journal article" date="2002" name="Science">
        <title>The draft genome of Ciona intestinalis: insights into chordate and vertebrate origins.</title>
        <authorList>
            <person name="Dehal P."/>
            <person name="Satou Y."/>
            <person name="Campbell R.K."/>
            <person name="Chapman J."/>
            <person name="Degnan B."/>
            <person name="De Tomaso A."/>
            <person name="Davidson B."/>
            <person name="Di Gregorio A."/>
            <person name="Gelpke M."/>
            <person name="Goodstein D.M."/>
            <person name="Harafuji N."/>
            <person name="Hastings K.E."/>
            <person name="Ho I."/>
            <person name="Hotta K."/>
            <person name="Huang W."/>
            <person name="Kawashima T."/>
            <person name="Lemaire P."/>
            <person name="Martinez D."/>
            <person name="Meinertzhagen I.A."/>
            <person name="Necula S."/>
            <person name="Nonaka M."/>
            <person name="Putnam N."/>
            <person name="Rash S."/>
            <person name="Saiga H."/>
            <person name="Satake M."/>
            <person name="Terry A."/>
            <person name="Yamada L."/>
            <person name="Wang H.G."/>
            <person name="Awazu S."/>
            <person name="Azumi K."/>
            <person name="Boore J."/>
            <person name="Branno M."/>
            <person name="Chin-Bow S."/>
            <person name="DeSantis R."/>
            <person name="Doyle S."/>
            <person name="Francino P."/>
            <person name="Keys D.N."/>
            <person name="Haga S."/>
            <person name="Hayashi H."/>
            <person name="Hino K."/>
            <person name="Imai K.S."/>
            <person name="Inaba K."/>
            <person name="Kano S."/>
            <person name="Kobayashi K."/>
            <person name="Kobayashi M."/>
            <person name="Lee B.I."/>
            <person name="Makabe K.W."/>
            <person name="Manohar C."/>
            <person name="Matassi G."/>
            <person name="Medina M."/>
            <person name="Mochizuki Y."/>
            <person name="Mount S."/>
            <person name="Morishita T."/>
            <person name="Miura S."/>
            <person name="Nakayama A."/>
            <person name="Nishizaka S."/>
            <person name="Nomoto H."/>
            <person name="Ohta F."/>
            <person name="Oishi K."/>
            <person name="Rigoutsos I."/>
            <person name="Sano M."/>
            <person name="Sasaki A."/>
            <person name="Sasakura Y."/>
            <person name="Shoguchi E."/>
            <person name="Shin-i T."/>
            <person name="Spagnuolo A."/>
            <person name="Stainier D."/>
            <person name="Suzuki M.M."/>
            <person name="Tassy O."/>
            <person name="Takatori N."/>
            <person name="Tokuoka M."/>
            <person name="Yagi K."/>
            <person name="Yoshizaki F."/>
            <person name="Wada S."/>
            <person name="Zhang C."/>
            <person name="Hyatt P.D."/>
            <person name="Larimer F."/>
            <person name="Detter C."/>
            <person name="Doggett N."/>
            <person name="Glavina T."/>
            <person name="Hawkins T."/>
            <person name="Richardson P."/>
            <person name="Lucas S."/>
            <person name="Kohara Y."/>
            <person name="Levine M."/>
            <person name="Satoh N."/>
            <person name="Rokhsar D.S."/>
        </authorList>
    </citation>
    <scope>NUCLEOTIDE SEQUENCE [LARGE SCALE GENOMIC DNA]</scope>
</reference>
<evidence type="ECO:0000256" key="5">
    <source>
        <dbReference type="ARBA" id="ARBA00022968"/>
    </source>
</evidence>